<dbReference type="Gene3D" id="3.30.9.20">
    <property type="match status" value="1"/>
</dbReference>
<dbReference type="PANTHER" id="PTHR43476">
    <property type="entry name" value="3-(3-HYDROXY-PHENYL)PROPIONATE/3-HYDROXYCINNAMIC ACID HYDROXYLASE"/>
    <property type="match status" value="1"/>
</dbReference>
<gene>
    <name evidence="4" type="ORF">WIS52_28805</name>
</gene>
<dbReference type="Proteomes" id="UP001494902">
    <property type="component" value="Unassembled WGS sequence"/>
</dbReference>
<keyword evidence="2" id="KW-0520">NAD</keyword>
<dbReference type="PANTHER" id="PTHR43476:SF4">
    <property type="entry name" value="BLR0106 PROTEIN"/>
    <property type="match status" value="1"/>
</dbReference>
<dbReference type="PRINTS" id="PR00420">
    <property type="entry name" value="RNGMNOXGNASE"/>
</dbReference>
<evidence type="ECO:0000256" key="2">
    <source>
        <dbReference type="ARBA" id="ARBA00023027"/>
    </source>
</evidence>
<feature type="domain" description="FAD-binding" evidence="3">
    <location>
        <begin position="128"/>
        <end position="320"/>
    </location>
</feature>
<evidence type="ECO:0000313" key="4">
    <source>
        <dbReference type="EMBL" id="MEQ3554486.1"/>
    </source>
</evidence>
<keyword evidence="5" id="KW-1185">Reference proteome</keyword>
<dbReference type="Gene3D" id="3.50.50.60">
    <property type="entry name" value="FAD/NAD(P)-binding domain"/>
    <property type="match status" value="1"/>
</dbReference>
<dbReference type="InterPro" id="IPR036188">
    <property type="entry name" value="FAD/NAD-bd_sf"/>
</dbReference>
<dbReference type="RefSeq" id="WP_349301560.1">
    <property type="nucleotide sequence ID" value="NZ_JBEDNQ010000015.1"/>
</dbReference>
<dbReference type="InterPro" id="IPR002938">
    <property type="entry name" value="FAD-bd"/>
</dbReference>
<evidence type="ECO:0000256" key="1">
    <source>
        <dbReference type="ARBA" id="ARBA00023002"/>
    </source>
</evidence>
<dbReference type="Pfam" id="PF01494">
    <property type="entry name" value="FAD_binding_3"/>
    <property type="match status" value="1"/>
</dbReference>
<protein>
    <submittedName>
        <fullName evidence="4">FAD-dependent monooxygenase</fullName>
    </submittedName>
</protein>
<comment type="caution">
    <text evidence="4">The sequence shown here is derived from an EMBL/GenBank/DDBJ whole genome shotgun (WGS) entry which is preliminary data.</text>
</comment>
<dbReference type="EMBL" id="JBEDNQ010000015">
    <property type="protein sequence ID" value="MEQ3554486.1"/>
    <property type="molecule type" value="Genomic_DNA"/>
</dbReference>
<reference evidence="4 5" key="1">
    <citation type="submission" date="2024-03" db="EMBL/GenBank/DDBJ databases">
        <title>Draft genome sequence of Pseudonocardia nematodicida JCM 31783.</title>
        <authorList>
            <person name="Butdee W."/>
            <person name="Duangmal K."/>
        </authorList>
    </citation>
    <scope>NUCLEOTIDE SEQUENCE [LARGE SCALE GENOMIC DNA]</scope>
    <source>
        <strain evidence="4 5">JCM 31783</strain>
    </source>
</reference>
<dbReference type="SUPFAM" id="SSF51905">
    <property type="entry name" value="FAD/NAD(P)-binding domain"/>
    <property type="match status" value="1"/>
</dbReference>
<keyword evidence="4" id="KW-0503">Monooxygenase</keyword>
<dbReference type="GO" id="GO:0004497">
    <property type="term" value="F:monooxygenase activity"/>
    <property type="evidence" value="ECO:0007669"/>
    <property type="project" value="UniProtKB-KW"/>
</dbReference>
<proteinExistence type="predicted"/>
<evidence type="ECO:0000313" key="5">
    <source>
        <dbReference type="Proteomes" id="UP001494902"/>
    </source>
</evidence>
<organism evidence="4 5">
    <name type="scientific">Pseudonocardia nematodicida</name>
    <dbReference type="NCBI Taxonomy" id="1206997"/>
    <lineage>
        <taxon>Bacteria</taxon>
        <taxon>Bacillati</taxon>
        <taxon>Actinomycetota</taxon>
        <taxon>Actinomycetes</taxon>
        <taxon>Pseudonocardiales</taxon>
        <taxon>Pseudonocardiaceae</taxon>
        <taxon>Pseudonocardia</taxon>
    </lineage>
</organism>
<accession>A0ABV1KJ53</accession>
<sequence>MKITCVGGGPAGLYFAISAALRDGGHDVTVVDRDPPGATYGFGVVYWDNLLDTLYRNDAESARKLRAASVVWQEQQIRLRGRPSYLGGYGYSVGRAALLEILTQRALDLGVDVRHGEEITDLENVPPADLVVVADGANSRVRGLAGDAFGTQVSVGANPYAWLGTDAVFRSFVFDFVETPVGWVWCHAYPSSAGTSTFIVECQQSTWDALGLGQATDAETIALLEKLFAGVLRGHNLFSSTRGEPTQWRHFLEVRNERWYHDNMVLMGDAAHTTHFTIGSGTRLACIDAVALAQNLHDHGDDLQTALNRYDRTRRRAMARTQASARTSMAWFERVDRYTDRDTVEFSAAMCGRKGSLPPWRYRAHEAHRFAPVRTVHRWYDTGRRSYLAARRGEPLPGGRLLSRVGPR</sequence>
<dbReference type="InterPro" id="IPR050631">
    <property type="entry name" value="PheA/TfdB_FAD_monoxygenase"/>
</dbReference>
<name>A0ABV1KJ53_9PSEU</name>
<keyword evidence="1" id="KW-0560">Oxidoreductase</keyword>
<evidence type="ECO:0000259" key="3">
    <source>
        <dbReference type="Pfam" id="PF01494"/>
    </source>
</evidence>